<name>A0A914DHK4_9BILA</name>
<dbReference type="WBParaSite" id="ACRNAN_scaffold2494.g14971.t1">
    <property type="protein sequence ID" value="ACRNAN_scaffold2494.g14971.t1"/>
    <property type="gene ID" value="ACRNAN_scaffold2494.g14971"/>
</dbReference>
<dbReference type="PRINTS" id="PR00081">
    <property type="entry name" value="GDHRDH"/>
</dbReference>
<keyword evidence="1" id="KW-0521">NADP</keyword>
<dbReference type="Gene3D" id="3.40.50.720">
    <property type="entry name" value="NAD(P)-binding Rossmann-like Domain"/>
    <property type="match status" value="1"/>
</dbReference>
<evidence type="ECO:0000256" key="1">
    <source>
        <dbReference type="ARBA" id="ARBA00022857"/>
    </source>
</evidence>
<dbReference type="GO" id="GO:0005737">
    <property type="term" value="C:cytoplasm"/>
    <property type="evidence" value="ECO:0007669"/>
    <property type="project" value="TreeGrafter"/>
</dbReference>
<dbReference type="InterPro" id="IPR002347">
    <property type="entry name" value="SDR_fam"/>
</dbReference>
<dbReference type="PRINTS" id="PR00080">
    <property type="entry name" value="SDRFAMILY"/>
</dbReference>
<protein>
    <submittedName>
        <fullName evidence="4">Short-chain dehydrogenase</fullName>
    </submittedName>
</protein>
<dbReference type="PANTHER" id="PTHR43544:SF7">
    <property type="entry name" value="NADB-LER2"/>
    <property type="match status" value="1"/>
</dbReference>
<keyword evidence="2" id="KW-0560">Oxidoreductase</keyword>
<evidence type="ECO:0000313" key="4">
    <source>
        <dbReference type="WBParaSite" id="ACRNAN_scaffold2494.g14971.t1"/>
    </source>
</evidence>
<accession>A0A914DHK4</accession>
<organism evidence="3 4">
    <name type="scientific">Acrobeloides nanus</name>
    <dbReference type="NCBI Taxonomy" id="290746"/>
    <lineage>
        <taxon>Eukaryota</taxon>
        <taxon>Metazoa</taxon>
        <taxon>Ecdysozoa</taxon>
        <taxon>Nematoda</taxon>
        <taxon>Chromadorea</taxon>
        <taxon>Rhabditida</taxon>
        <taxon>Tylenchina</taxon>
        <taxon>Cephalobomorpha</taxon>
        <taxon>Cephaloboidea</taxon>
        <taxon>Cephalobidae</taxon>
        <taxon>Acrobeloides</taxon>
    </lineage>
</organism>
<dbReference type="Pfam" id="PF13561">
    <property type="entry name" value="adh_short_C2"/>
    <property type="match status" value="1"/>
</dbReference>
<dbReference type="Proteomes" id="UP000887540">
    <property type="component" value="Unplaced"/>
</dbReference>
<keyword evidence="3" id="KW-1185">Reference proteome</keyword>
<dbReference type="PANTHER" id="PTHR43544">
    <property type="entry name" value="SHORT-CHAIN DEHYDROGENASE/REDUCTASE"/>
    <property type="match status" value="1"/>
</dbReference>
<dbReference type="AlphaFoldDB" id="A0A914DHK4"/>
<evidence type="ECO:0000256" key="2">
    <source>
        <dbReference type="ARBA" id="ARBA00023002"/>
    </source>
</evidence>
<evidence type="ECO:0000313" key="3">
    <source>
        <dbReference type="Proteomes" id="UP000887540"/>
    </source>
</evidence>
<reference evidence="4" key="1">
    <citation type="submission" date="2022-11" db="UniProtKB">
        <authorList>
            <consortium name="WormBaseParasite"/>
        </authorList>
    </citation>
    <scope>IDENTIFICATION</scope>
</reference>
<proteinExistence type="predicted"/>
<dbReference type="GO" id="GO:0016491">
    <property type="term" value="F:oxidoreductase activity"/>
    <property type="evidence" value="ECO:0007669"/>
    <property type="project" value="UniProtKB-KW"/>
</dbReference>
<dbReference type="InterPro" id="IPR020904">
    <property type="entry name" value="Sc_DH/Rdtase_CS"/>
</dbReference>
<dbReference type="SUPFAM" id="SSF51735">
    <property type="entry name" value="NAD(P)-binding Rossmann-fold domains"/>
    <property type="match status" value="1"/>
</dbReference>
<dbReference type="PROSITE" id="PS00061">
    <property type="entry name" value="ADH_SHORT"/>
    <property type="match status" value="1"/>
</dbReference>
<dbReference type="InterPro" id="IPR036291">
    <property type="entry name" value="NAD(P)-bd_dom_sf"/>
</dbReference>
<sequence length="247" mass="26964">MKNSVIYNQRSKWSREFSLDITPAQLSGVDELLGRASRPMEYGSLNPSELDSMEPSIIGLIDSSDLQIKYALKENGLNILINNAGILETNGASYENVNRQSFLKTFDANTVGAIFTTKTFYPLLKKAAENGDRAIVANISSGLGSSTNVTSRFALSHTGQEGDNYNIVYGMSKAAMNHFTKIFGSEEAKNGIIAVAFCPGWVQTDMGGQSAHLSVDESVGQLIKAIRNLKIEDSGRYIDRFGKTIPY</sequence>
<dbReference type="InterPro" id="IPR051468">
    <property type="entry name" value="Fungal_SecMetab_SDRs"/>
</dbReference>